<keyword evidence="1" id="KW-0472">Membrane</keyword>
<keyword evidence="1" id="KW-0812">Transmembrane</keyword>
<dbReference type="Proteomes" id="UP001244552">
    <property type="component" value="Unassembled WGS sequence"/>
</dbReference>
<keyword evidence="3" id="KW-1185">Reference proteome</keyword>
<keyword evidence="1" id="KW-1133">Transmembrane helix</keyword>
<evidence type="ECO:0000256" key="1">
    <source>
        <dbReference type="SAM" id="Phobius"/>
    </source>
</evidence>
<dbReference type="EMBL" id="JAUSVU010000027">
    <property type="protein sequence ID" value="MDQ0536450.1"/>
    <property type="molecule type" value="Genomic_DNA"/>
</dbReference>
<feature type="transmembrane region" description="Helical" evidence="1">
    <location>
        <begin position="46"/>
        <end position="65"/>
    </location>
</feature>
<gene>
    <name evidence="2" type="ORF">QO018_005347</name>
</gene>
<dbReference type="RefSeq" id="WP_209989097.1">
    <property type="nucleotide sequence ID" value="NZ_JAGINO010000027.1"/>
</dbReference>
<evidence type="ECO:0000313" key="2">
    <source>
        <dbReference type="EMBL" id="MDQ0536450.1"/>
    </source>
</evidence>
<protein>
    <submittedName>
        <fullName evidence="2">Uncharacterized protein</fullName>
    </submittedName>
</protein>
<sequence length="123" mass="13560">MTRLHIFAIVLAILCAIALLVGMLFGHQVTLERQLGLPRSLRDISVALWAFLLPAWFMLEDVWFAPDGSDPAKIRRFRDAQQKARLTWVVVGGAVGIVIGLTAPNLPAMEQQNAPTQSQNNGQ</sequence>
<comment type="caution">
    <text evidence="2">The sequence shown here is derived from an EMBL/GenBank/DDBJ whole genome shotgun (WGS) entry which is preliminary data.</text>
</comment>
<feature type="transmembrane region" description="Helical" evidence="1">
    <location>
        <begin position="86"/>
        <end position="103"/>
    </location>
</feature>
<proteinExistence type="predicted"/>
<reference evidence="2 3" key="1">
    <citation type="submission" date="2023-07" db="EMBL/GenBank/DDBJ databases">
        <title>Genomic Encyclopedia of Type Strains, Phase IV (KMG-IV): sequencing the most valuable type-strain genomes for metagenomic binning, comparative biology and taxonomic classification.</title>
        <authorList>
            <person name="Goeker M."/>
        </authorList>
    </citation>
    <scope>NUCLEOTIDE SEQUENCE [LARGE SCALE GENOMIC DNA]</scope>
    <source>
        <strain evidence="2 3">DSM 19922</strain>
    </source>
</reference>
<feature type="transmembrane region" description="Helical" evidence="1">
    <location>
        <begin position="7"/>
        <end position="26"/>
    </location>
</feature>
<evidence type="ECO:0000313" key="3">
    <source>
        <dbReference type="Proteomes" id="UP001244552"/>
    </source>
</evidence>
<name>A0ABU0MSI2_9PROT</name>
<accession>A0ABU0MSI2</accession>
<organism evidence="2 3">
    <name type="scientific">Azospirillum picis</name>
    <dbReference type="NCBI Taxonomy" id="488438"/>
    <lineage>
        <taxon>Bacteria</taxon>
        <taxon>Pseudomonadati</taxon>
        <taxon>Pseudomonadota</taxon>
        <taxon>Alphaproteobacteria</taxon>
        <taxon>Rhodospirillales</taxon>
        <taxon>Azospirillaceae</taxon>
        <taxon>Azospirillum</taxon>
    </lineage>
</organism>